<dbReference type="PANTHER" id="PTHR43065">
    <property type="entry name" value="SENSOR HISTIDINE KINASE"/>
    <property type="match status" value="1"/>
</dbReference>
<name>A0AAX2A8P4_9BACT</name>
<keyword evidence="11 14" id="KW-1133">Transmembrane helix</keyword>
<comment type="subcellular location">
    <subcellularLocation>
        <location evidence="2">Cell membrane</location>
        <topology evidence="2">Multi-pass membrane protein</topology>
    </subcellularLocation>
</comment>
<feature type="domain" description="PAS" evidence="16">
    <location>
        <begin position="331"/>
        <end position="372"/>
    </location>
</feature>
<evidence type="ECO:0000256" key="12">
    <source>
        <dbReference type="ARBA" id="ARBA00023012"/>
    </source>
</evidence>
<evidence type="ECO:0000256" key="6">
    <source>
        <dbReference type="ARBA" id="ARBA00022679"/>
    </source>
</evidence>
<gene>
    <name evidence="17" type="ORF">ABIV_1457</name>
    <name evidence="18" type="ORF">CRV05_04910</name>
</gene>
<evidence type="ECO:0000256" key="11">
    <source>
        <dbReference type="ARBA" id="ARBA00022989"/>
    </source>
</evidence>
<dbReference type="RefSeq" id="WP_114839281.1">
    <property type="nucleotide sequence ID" value="NZ_CP031217.1"/>
</dbReference>
<dbReference type="Pfam" id="PF21623">
    <property type="entry name" value="HK_sensor_dom_bact"/>
    <property type="match status" value="1"/>
</dbReference>
<keyword evidence="6" id="KW-0808">Transferase</keyword>
<reference evidence="17 19" key="2">
    <citation type="submission" date="2018-07" db="EMBL/GenBank/DDBJ databases">
        <title>Complete genome of the Arcobacter bivalviorum type strain LMG 26154.</title>
        <authorList>
            <person name="Miller W.G."/>
            <person name="Yee E."/>
            <person name="Bono J.L."/>
        </authorList>
    </citation>
    <scope>NUCLEOTIDE SEQUENCE [LARGE SCALE GENOMIC DNA]</scope>
    <source>
        <strain evidence="17 19">LMG 26154</strain>
    </source>
</reference>
<keyword evidence="7 14" id="KW-0812">Transmembrane</keyword>
<dbReference type="InterPro" id="IPR004358">
    <property type="entry name" value="Sig_transdc_His_kin-like_C"/>
</dbReference>
<dbReference type="AlphaFoldDB" id="A0AAX2A8P4"/>
<dbReference type="InterPro" id="IPR036097">
    <property type="entry name" value="HisK_dim/P_sf"/>
</dbReference>
<dbReference type="SUPFAM" id="SSF47384">
    <property type="entry name" value="Homodimeric domain of signal transducing histidine kinase"/>
    <property type="match status" value="1"/>
</dbReference>
<dbReference type="InterPro" id="IPR036890">
    <property type="entry name" value="HATPase_C_sf"/>
</dbReference>
<dbReference type="InterPro" id="IPR003594">
    <property type="entry name" value="HATPase_dom"/>
</dbReference>
<evidence type="ECO:0000256" key="7">
    <source>
        <dbReference type="ARBA" id="ARBA00022692"/>
    </source>
</evidence>
<evidence type="ECO:0000256" key="10">
    <source>
        <dbReference type="ARBA" id="ARBA00022840"/>
    </source>
</evidence>
<accession>A0AAX2A8P4</accession>
<dbReference type="SUPFAM" id="SSF55874">
    <property type="entry name" value="ATPase domain of HSP90 chaperone/DNA topoisomerase II/histidine kinase"/>
    <property type="match status" value="1"/>
</dbReference>
<evidence type="ECO:0000259" key="15">
    <source>
        <dbReference type="PROSITE" id="PS50109"/>
    </source>
</evidence>
<sequence>MSYLISVRKNTLLFLITIGIINTLLAIIVFIYFNNQQKELLYYSKQNIAKTEFKETYKKLQSEINHYKLILKALKENKDLNRFINNEKNIFPYLVEDFIDFTKANENIFQLRFLDKDGNEIIRIDKNNEEINIAKNLQNKSDRYYFIKTKSLKDGEVYISDFDLNVENKRIELPFKPTIRVSTPIYKNDKLEGILIINFLASDLLKMIKDKDIFNVYFMDKYGNFLLHPDENKNWSTQRKTYYKVEDEIKNINTLINKEKSEKGSFDKNLIFYLNKIDLTDNSFYIIYSIKKEIYDTYMKETTEKVAFFFIVLFVLSIPFVLLGAYLQSIRMKILDSLINNIPFPICLKDNKGLFLLVNDSLVKLYGFTSKEQLIGKKSYDFIDKHLPHTSKQRDIDVLKKQKVKFVDTIVLKNNKKLYYDTRIIKLSFLGLFNKTYILSIAIDITAMKTLNQKLEEKVSEELDKRIRTEKLLTEKAKLAEMGNMIDNIIHQWKQPLSIIKVTSQALELNLEMHNLTEEQRKNYILTISENVDFMSETATDFRNFLSPDKIKSEFVIHDCINKILKILFFRFKKNSVELKNNVPKELRVYGYKSELCQVILNILNNALDQFLVNKEISENKEIIIEAILEEKYILLEISDNAGGIEKEDLSKVFDDRFTTKKDKGTGIGLTISKRIIQESFDGDITVKNKDNGASFIIKIAKESTI</sequence>
<dbReference type="CDD" id="cd00130">
    <property type="entry name" value="PAS"/>
    <property type="match status" value="1"/>
</dbReference>
<dbReference type="InterPro" id="IPR029151">
    <property type="entry name" value="Sensor-like_sf"/>
</dbReference>
<keyword evidence="8" id="KW-0547">Nucleotide-binding</keyword>
<dbReference type="InterPro" id="IPR013767">
    <property type="entry name" value="PAS_fold"/>
</dbReference>
<dbReference type="EMBL" id="CP031217">
    <property type="protein sequence ID" value="AXH12452.1"/>
    <property type="molecule type" value="Genomic_DNA"/>
</dbReference>
<keyword evidence="12" id="KW-0902">Two-component regulatory system</keyword>
<dbReference type="SUPFAM" id="SSF55785">
    <property type="entry name" value="PYP-like sensor domain (PAS domain)"/>
    <property type="match status" value="1"/>
</dbReference>
<dbReference type="SMART" id="SM00387">
    <property type="entry name" value="HATPase_c"/>
    <property type="match status" value="1"/>
</dbReference>
<keyword evidence="20" id="KW-1185">Reference proteome</keyword>
<dbReference type="InterPro" id="IPR048760">
    <property type="entry name" value="VP0354-like_sensor_dom"/>
</dbReference>
<dbReference type="GO" id="GO:0000155">
    <property type="term" value="F:phosphorelay sensor kinase activity"/>
    <property type="evidence" value="ECO:0007669"/>
    <property type="project" value="InterPro"/>
</dbReference>
<evidence type="ECO:0000256" key="13">
    <source>
        <dbReference type="SAM" id="Coils"/>
    </source>
</evidence>
<dbReference type="Pfam" id="PF00989">
    <property type="entry name" value="PAS"/>
    <property type="match status" value="1"/>
</dbReference>
<evidence type="ECO:0000256" key="1">
    <source>
        <dbReference type="ARBA" id="ARBA00000085"/>
    </source>
</evidence>
<dbReference type="CDD" id="cd18773">
    <property type="entry name" value="PDC1_HK_sensor"/>
    <property type="match status" value="1"/>
</dbReference>
<comment type="catalytic activity">
    <reaction evidence="1">
        <text>ATP + protein L-histidine = ADP + protein N-phospho-L-histidine.</text>
        <dbReference type="EC" id="2.7.13.3"/>
    </reaction>
</comment>
<feature type="transmembrane region" description="Helical" evidence="14">
    <location>
        <begin position="12"/>
        <end position="33"/>
    </location>
</feature>
<evidence type="ECO:0000256" key="14">
    <source>
        <dbReference type="SAM" id="Phobius"/>
    </source>
</evidence>
<dbReference type="GO" id="GO:0005524">
    <property type="term" value="F:ATP binding"/>
    <property type="evidence" value="ECO:0007669"/>
    <property type="project" value="UniProtKB-KW"/>
</dbReference>
<dbReference type="InterPro" id="IPR000014">
    <property type="entry name" value="PAS"/>
</dbReference>
<evidence type="ECO:0000259" key="16">
    <source>
        <dbReference type="PROSITE" id="PS50112"/>
    </source>
</evidence>
<keyword evidence="14" id="KW-0472">Membrane</keyword>
<dbReference type="NCBIfam" id="TIGR00229">
    <property type="entry name" value="sensory_box"/>
    <property type="match status" value="1"/>
</dbReference>
<reference evidence="18 20" key="1">
    <citation type="submission" date="2017-10" db="EMBL/GenBank/DDBJ databases">
        <title>Genomics of the genus Arcobacter.</title>
        <authorList>
            <person name="Perez-Cataluna A."/>
            <person name="Figueras M.J."/>
        </authorList>
    </citation>
    <scope>NUCLEOTIDE SEQUENCE [LARGE SCALE GENOMIC DNA]</scope>
    <source>
        <strain evidence="18 20">CECT 7835</strain>
    </source>
</reference>
<evidence type="ECO:0000256" key="9">
    <source>
        <dbReference type="ARBA" id="ARBA00022777"/>
    </source>
</evidence>
<dbReference type="CDD" id="cd00075">
    <property type="entry name" value="HATPase"/>
    <property type="match status" value="1"/>
</dbReference>
<proteinExistence type="predicted"/>
<dbReference type="Gene3D" id="3.30.450.20">
    <property type="entry name" value="PAS domain"/>
    <property type="match status" value="2"/>
</dbReference>
<keyword evidence="4" id="KW-1003">Cell membrane</keyword>
<protein>
    <recommendedName>
        <fullName evidence="3">histidine kinase</fullName>
        <ecNumber evidence="3">2.7.13.3</ecNumber>
    </recommendedName>
</protein>
<dbReference type="SMART" id="SM00091">
    <property type="entry name" value="PAS"/>
    <property type="match status" value="1"/>
</dbReference>
<dbReference type="Pfam" id="PF02518">
    <property type="entry name" value="HATPase_c"/>
    <property type="match status" value="1"/>
</dbReference>
<evidence type="ECO:0000256" key="8">
    <source>
        <dbReference type="ARBA" id="ARBA00022741"/>
    </source>
</evidence>
<evidence type="ECO:0000256" key="5">
    <source>
        <dbReference type="ARBA" id="ARBA00022553"/>
    </source>
</evidence>
<dbReference type="Gene3D" id="3.30.565.10">
    <property type="entry name" value="Histidine kinase-like ATPase, C-terminal domain"/>
    <property type="match status" value="1"/>
</dbReference>
<feature type="coiled-coil region" evidence="13">
    <location>
        <begin position="445"/>
        <end position="472"/>
    </location>
</feature>
<evidence type="ECO:0000256" key="2">
    <source>
        <dbReference type="ARBA" id="ARBA00004651"/>
    </source>
</evidence>
<dbReference type="PRINTS" id="PR00344">
    <property type="entry name" value="BCTRLSENSOR"/>
</dbReference>
<dbReference type="SUPFAM" id="SSF103190">
    <property type="entry name" value="Sensory domain-like"/>
    <property type="match status" value="1"/>
</dbReference>
<dbReference type="EMBL" id="PDKM01000002">
    <property type="protein sequence ID" value="RXK10622.1"/>
    <property type="molecule type" value="Genomic_DNA"/>
</dbReference>
<keyword evidence="13" id="KW-0175">Coiled coil</keyword>
<feature type="transmembrane region" description="Helical" evidence="14">
    <location>
        <begin position="306"/>
        <end position="327"/>
    </location>
</feature>
<dbReference type="PROSITE" id="PS50109">
    <property type="entry name" value="HIS_KIN"/>
    <property type="match status" value="1"/>
</dbReference>
<evidence type="ECO:0000313" key="19">
    <source>
        <dbReference type="Proteomes" id="UP000253850"/>
    </source>
</evidence>
<dbReference type="InterPro" id="IPR005467">
    <property type="entry name" value="His_kinase_dom"/>
</dbReference>
<keyword evidence="5" id="KW-0597">Phosphoprotein</keyword>
<evidence type="ECO:0000256" key="4">
    <source>
        <dbReference type="ARBA" id="ARBA00022475"/>
    </source>
</evidence>
<dbReference type="GO" id="GO:0006355">
    <property type="term" value="P:regulation of DNA-templated transcription"/>
    <property type="evidence" value="ECO:0007669"/>
    <property type="project" value="InterPro"/>
</dbReference>
<evidence type="ECO:0000313" key="18">
    <source>
        <dbReference type="EMBL" id="RXK10622.1"/>
    </source>
</evidence>
<evidence type="ECO:0000313" key="20">
    <source>
        <dbReference type="Proteomes" id="UP000289193"/>
    </source>
</evidence>
<dbReference type="Gene3D" id="1.10.287.130">
    <property type="match status" value="1"/>
</dbReference>
<dbReference type="Proteomes" id="UP000289193">
    <property type="component" value="Unassembled WGS sequence"/>
</dbReference>
<dbReference type="EC" id="2.7.13.3" evidence="3"/>
<dbReference type="GO" id="GO:0005886">
    <property type="term" value="C:plasma membrane"/>
    <property type="evidence" value="ECO:0007669"/>
    <property type="project" value="UniProtKB-SubCell"/>
</dbReference>
<dbReference type="Proteomes" id="UP000253850">
    <property type="component" value="Chromosome"/>
</dbReference>
<dbReference type="PROSITE" id="PS50112">
    <property type="entry name" value="PAS"/>
    <property type="match status" value="1"/>
</dbReference>
<dbReference type="KEGG" id="hbv:ABIV_1457"/>
<dbReference type="InterPro" id="IPR035965">
    <property type="entry name" value="PAS-like_dom_sf"/>
</dbReference>
<evidence type="ECO:0000313" key="17">
    <source>
        <dbReference type="EMBL" id="AXH12452.1"/>
    </source>
</evidence>
<keyword evidence="10" id="KW-0067">ATP-binding</keyword>
<keyword evidence="9 17" id="KW-0418">Kinase</keyword>
<dbReference type="PANTHER" id="PTHR43065:SF10">
    <property type="entry name" value="PEROXIDE STRESS-ACTIVATED HISTIDINE KINASE MAK3"/>
    <property type="match status" value="1"/>
</dbReference>
<feature type="domain" description="Histidine kinase" evidence="15">
    <location>
        <begin position="488"/>
        <end position="704"/>
    </location>
</feature>
<evidence type="ECO:0000256" key="3">
    <source>
        <dbReference type="ARBA" id="ARBA00012438"/>
    </source>
</evidence>
<organism evidence="18 20">
    <name type="scientific">Halarcobacter bivalviorum</name>
    <dbReference type="NCBI Taxonomy" id="663364"/>
    <lineage>
        <taxon>Bacteria</taxon>
        <taxon>Pseudomonadati</taxon>
        <taxon>Campylobacterota</taxon>
        <taxon>Epsilonproteobacteria</taxon>
        <taxon>Campylobacterales</taxon>
        <taxon>Arcobacteraceae</taxon>
        <taxon>Halarcobacter</taxon>
    </lineage>
</organism>